<proteinExistence type="inferred from homology"/>
<evidence type="ECO:0000259" key="3">
    <source>
        <dbReference type="Pfam" id="PF02230"/>
    </source>
</evidence>
<keyword evidence="2" id="KW-0378">Hydrolase</keyword>
<organism evidence="4 5">
    <name type="scientific">Coccomyxa viridis</name>
    <dbReference type="NCBI Taxonomy" id="1274662"/>
    <lineage>
        <taxon>Eukaryota</taxon>
        <taxon>Viridiplantae</taxon>
        <taxon>Chlorophyta</taxon>
        <taxon>core chlorophytes</taxon>
        <taxon>Trebouxiophyceae</taxon>
        <taxon>Trebouxiophyceae incertae sedis</taxon>
        <taxon>Coccomyxaceae</taxon>
        <taxon>Coccomyxa</taxon>
    </lineage>
</organism>
<dbReference type="InterPro" id="IPR003140">
    <property type="entry name" value="PLipase/COase/thioEstase"/>
</dbReference>
<dbReference type="EMBL" id="CAXHTA020000021">
    <property type="protein sequence ID" value="CAL5229963.1"/>
    <property type="molecule type" value="Genomic_DNA"/>
</dbReference>
<dbReference type="SUPFAM" id="SSF53474">
    <property type="entry name" value="alpha/beta-Hydrolases"/>
    <property type="match status" value="1"/>
</dbReference>
<dbReference type="Gene3D" id="3.40.50.1820">
    <property type="entry name" value="alpha/beta hydrolase"/>
    <property type="match status" value="1"/>
</dbReference>
<gene>
    <name evidence="4" type="primary">g13394</name>
    <name evidence="4" type="ORF">VP750_LOCUS11869</name>
</gene>
<accession>A0ABP1GJT5</accession>
<keyword evidence="5" id="KW-1185">Reference proteome</keyword>
<evidence type="ECO:0000313" key="5">
    <source>
        <dbReference type="Proteomes" id="UP001497392"/>
    </source>
</evidence>
<evidence type="ECO:0000313" key="4">
    <source>
        <dbReference type="EMBL" id="CAL5229963.1"/>
    </source>
</evidence>
<evidence type="ECO:0000256" key="1">
    <source>
        <dbReference type="ARBA" id="ARBA00006499"/>
    </source>
</evidence>
<dbReference type="Proteomes" id="UP001497392">
    <property type="component" value="Unassembled WGS sequence"/>
</dbReference>
<protein>
    <submittedName>
        <fullName evidence="4">G13394 protein</fullName>
    </submittedName>
</protein>
<feature type="domain" description="Phospholipase/carboxylesterase/thioesterase" evidence="3">
    <location>
        <begin position="11"/>
        <end position="218"/>
    </location>
</feature>
<dbReference type="InterPro" id="IPR029058">
    <property type="entry name" value="AB_hydrolase_fold"/>
</dbReference>
<reference evidence="4 5" key="1">
    <citation type="submission" date="2024-06" db="EMBL/GenBank/DDBJ databases">
        <authorList>
            <person name="Kraege A."/>
            <person name="Thomma B."/>
        </authorList>
    </citation>
    <scope>NUCLEOTIDE SEQUENCE [LARGE SCALE GENOMIC DNA]</scope>
</reference>
<comment type="similarity">
    <text evidence="1">Belongs to the AB hydrolase superfamily. AB hydrolase 2 family.</text>
</comment>
<dbReference type="InterPro" id="IPR050565">
    <property type="entry name" value="LYPA1-2/EST-like"/>
</dbReference>
<dbReference type="PANTHER" id="PTHR10655">
    <property type="entry name" value="LYSOPHOSPHOLIPASE-RELATED"/>
    <property type="match status" value="1"/>
</dbReference>
<name>A0ABP1GJT5_9CHLO</name>
<comment type="caution">
    <text evidence="4">The sequence shown here is derived from an EMBL/GenBank/DDBJ whole genome shotgun (WGS) entry which is preliminary data.</text>
</comment>
<dbReference type="PANTHER" id="PTHR10655:SF17">
    <property type="entry name" value="LYSOPHOSPHOLIPASE-LIKE PROTEIN 1"/>
    <property type="match status" value="1"/>
</dbReference>
<sequence>MASDFGPTVEQKPSATHTATIIFLHGLGDTGAGISTVAQALRLPHILFKFPTAPTRPVTMNGGARMPAWFDLDFRITARTDSEGIDQSIAYLEQQIQEEAAKGIPSERIAVGGFSQGGHIALKSLFKASQPLAACIALSTWLEPGLNWEVRTPKVREMPVFLGHGTSDPLIPLALAQSTANLLRQKGFSALDFRTYPGVQHSIGPQELQDIREFILKVLPEETAKPPALDDVDKMSVKELKAFLQSRSVNTRSILEKSELRDRVKALL</sequence>
<evidence type="ECO:0000256" key="2">
    <source>
        <dbReference type="ARBA" id="ARBA00022801"/>
    </source>
</evidence>
<dbReference type="Pfam" id="PF02230">
    <property type="entry name" value="Abhydrolase_2"/>
    <property type="match status" value="1"/>
</dbReference>